<reference evidence="1 2" key="1">
    <citation type="journal article" date="1991" name="Int. J. Syst. Bacteriol.">
        <title>Description of the erythromycin-producing bacterium Arthrobacter sp. strain NRRL B-3381 as Aeromicrobium erythreum gen. nov., sp. nov.</title>
        <authorList>
            <person name="Miller E.S."/>
            <person name="Woese C.R."/>
            <person name="Brenner S."/>
        </authorList>
    </citation>
    <scope>NUCLEOTIDE SEQUENCE [LARGE SCALE GENOMIC DNA]</scope>
    <source>
        <strain evidence="1 2">AR18</strain>
    </source>
</reference>
<name>A0A0U4CDB2_9ACTN</name>
<keyword evidence="2" id="KW-1185">Reference proteome</keyword>
<dbReference type="KEGG" id="aer:AERYTH_01385"/>
<evidence type="ECO:0000313" key="1">
    <source>
        <dbReference type="EMBL" id="ALX03445.1"/>
    </source>
</evidence>
<accession>A0A0U4CDB2</accession>
<sequence>MTESAFADEVRALLAAVAGVEPPDDVIETLGGWDRVAAHVSELVADPVLVPVVRLVCRYAYAAPAEAIIAAVDAVFSESSATGFSECLAVLVETPEVVAVEGSRIHDLALDIVESTRRDHPHDPGPALRAAEALEAATRLALGDYAREHALLAQLSKFDAPVDARLGAAVIRCASAAVDSWPHAQHLDENVRLVGGIDGAHAGDTGPMQSDAAWALTTIAWVGALRADTPEDMRDQLAAAQTFAEVAAEAYERDDAAALVPVLTAVQALLAGDGPSVAALSSPALSDTAVDAAVRAAAEFAMTSAGLGHWASDAKVASLQAWALLLADLRAAGDSFDRDSFYDPATVVGDLLDLYTLSRSVQVVRRLSDRNAVLELVQPVVETGFASKAAFVAHLADHVADLDRRVADGEDAELQALRDVAETVLTAARAVVEHTEPPGKVSGGGGPVQLPPPLDRIFANSAHAAEVAVLSPEALELLAESVDRIPATRRTSMVETAVQTRIVNDLGESPDFTGPVAAAVDTMLLLLIRFVGDRSNAQPGRKPYLFDPEAKESDLQEDLYDFLVGSDQIGSTAELEVQNLGHGRVDIRIPFNGFALVLELKLDGTRARMSDRTAYIKQAATYQATDVRIGFVVALRTAAFDPTGPTPHLSTLFEHTTFEVEGEDTPRHIVLVQVPGNQTRPSDMPAS</sequence>
<dbReference type="AlphaFoldDB" id="A0A0U4CDB2"/>
<gene>
    <name evidence="1" type="ORF">AERYTH_01385</name>
</gene>
<dbReference type="Proteomes" id="UP000067689">
    <property type="component" value="Chromosome"/>
</dbReference>
<protein>
    <submittedName>
        <fullName evidence="1">Uncharacterized protein</fullName>
    </submittedName>
</protein>
<dbReference type="STRING" id="2041.AERYTH_01385"/>
<dbReference type="RefSeq" id="WP_067853665.1">
    <property type="nucleotide sequence ID" value="NZ_CP011502.1"/>
</dbReference>
<dbReference type="EMBL" id="CP011502">
    <property type="protein sequence ID" value="ALX03445.1"/>
    <property type="molecule type" value="Genomic_DNA"/>
</dbReference>
<dbReference type="OrthoDB" id="3647959at2"/>
<evidence type="ECO:0000313" key="2">
    <source>
        <dbReference type="Proteomes" id="UP000067689"/>
    </source>
</evidence>
<organism evidence="1 2">
    <name type="scientific">Aeromicrobium erythreum</name>
    <dbReference type="NCBI Taxonomy" id="2041"/>
    <lineage>
        <taxon>Bacteria</taxon>
        <taxon>Bacillati</taxon>
        <taxon>Actinomycetota</taxon>
        <taxon>Actinomycetes</taxon>
        <taxon>Propionibacteriales</taxon>
        <taxon>Nocardioidaceae</taxon>
        <taxon>Aeromicrobium</taxon>
    </lineage>
</organism>
<proteinExistence type="predicted"/>
<dbReference type="PATRIC" id="fig|2041.4.peg.293"/>